<evidence type="ECO:0000313" key="4">
    <source>
        <dbReference type="Proteomes" id="UP000199041"/>
    </source>
</evidence>
<dbReference type="OrthoDB" id="678407at2"/>
<dbReference type="RefSeq" id="WP_091399815.1">
    <property type="nucleotide sequence ID" value="NZ_FNQY01000018.1"/>
</dbReference>
<evidence type="ECO:0000256" key="2">
    <source>
        <dbReference type="SAM" id="Phobius"/>
    </source>
</evidence>
<keyword evidence="4" id="KW-1185">Reference proteome</keyword>
<dbReference type="AlphaFoldDB" id="A0A1H4B5P8"/>
<sequence>MLTPEQEKFLQYWEANREKEKKLLRQARAGLPLGLTFAAAILICVFSGWYKRAMMELSTDVSPALLIFAVLLIAITYAIFSQKQKWEMNEQSYLEIKARMNREQAAQNGQTLPGHEPKGEIVDAVPPAKANPEQE</sequence>
<feature type="transmembrane region" description="Helical" evidence="2">
    <location>
        <begin position="29"/>
        <end position="49"/>
    </location>
</feature>
<organism evidence="3 4">
    <name type="scientific">Arachidicoccus rhizosphaerae</name>
    <dbReference type="NCBI Taxonomy" id="551991"/>
    <lineage>
        <taxon>Bacteria</taxon>
        <taxon>Pseudomonadati</taxon>
        <taxon>Bacteroidota</taxon>
        <taxon>Chitinophagia</taxon>
        <taxon>Chitinophagales</taxon>
        <taxon>Chitinophagaceae</taxon>
        <taxon>Arachidicoccus</taxon>
    </lineage>
</organism>
<evidence type="ECO:0000256" key="1">
    <source>
        <dbReference type="SAM" id="MobiDB-lite"/>
    </source>
</evidence>
<keyword evidence="2" id="KW-1133">Transmembrane helix</keyword>
<protein>
    <submittedName>
        <fullName evidence="3">Uncharacterized protein</fullName>
    </submittedName>
</protein>
<reference evidence="3 4" key="1">
    <citation type="submission" date="2016-10" db="EMBL/GenBank/DDBJ databases">
        <authorList>
            <person name="de Groot N.N."/>
        </authorList>
    </citation>
    <scope>NUCLEOTIDE SEQUENCE [LARGE SCALE GENOMIC DNA]</scope>
    <source>
        <strain evidence="3 4">Vu-144</strain>
    </source>
</reference>
<dbReference type="EMBL" id="FNQY01000018">
    <property type="protein sequence ID" value="SEA43451.1"/>
    <property type="molecule type" value="Genomic_DNA"/>
</dbReference>
<keyword evidence="2" id="KW-0812">Transmembrane</keyword>
<evidence type="ECO:0000313" key="3">
    <source>
        <dbReference type="EMBL" id="SEA43451.1"/>
    </source>
</evidence>
<feature type="region of interest" description="Disordered" evidence="1">
    <location>
        <begin position="104"/>
        <end position="135"/>
    </location>
</feature>
<dbReference type="Proteomes" id="UP000199041">
    <property type="component" value="Unassembled WGS sequence"/>
</dbReference>
<name>A0A1H4B5P8_9BACT</name>
<gene>
    <name evidence="3" type="ORF">SAMN05192529_11864</name>
</gene>
<proteinExistence type="predicted"/>
<dbReference type="STRING" id="551991.SAMN05192529_11864"/>
<feature type="transmembrane region" description="Helical" evidence="2">
    <location>
        <begin position="61"/>
        <end position="80"/>
    </location>
</feature>
<accession>A0A1H4B5P8</accession>
<keyword evidence="2" id="KW-0472">Membrane</keyword>